<dbReference type="HOGENOM" id="CLU_038839_0_0_1"/>
<keyword evidence="2" id="KW-1185">Reference proteome</keyword>
<dbReference type="Proteomes" id="UP000027238">
    <property type="component" value="Unassembled WGS sequence"/>
</dbReference>
<dbReference type="Gene3D" id="3.90.1590.10">
    <property type="entry name" value="glutathione-dependent formaldehyde- activating enzyme (gfa)"/>
    <property type="match status" value="1"/>
</dbReference>
<name>A0A066XS24_COLSU</name>
<protein>
    <submittedName>
        <fullName evidence="1">Putative glutathione-dependent formaldehyde-activating enzyme</fullName>
    </submittedName>
</protein>
<gene>
    <name evidence="1" type="ORF">CSUB01_12347</name>
</gene>
<proteinExistence type="predicted"/>
<reference evidence="2" key="1">
    <citation type="journal article" date="2014" name="Genome Announc.">
        <title>Draft genome sequence of Colletotrichum sublineola, a destructive pathogen of cultivated sorghum.</title>
        <authorList>
            <person name="Baroncelli R."/>
            <person name="Sanz-Martin J.M."/>
            <person name="Rech G.E."/>
            <person name="Sukno S.A."/>
            <person name="Thon M.R."/>
        </authorList>
    </citation>
    <scope>NUCLEOTIDE SEQUENCE [LARGE SCALE GENOMIC DNA]</scope>
    <source>
        <strain evidence="2">TX430BB</strain>
    </source>
</reference>
<evidence type="ECO:0000313" key="1">
    <source>
        <dbReference type="EMBL" id="KDN68556.1"/>
    </source>
</evidence>
<dbReference type="EMBL" id="JMSE01000654">
    <property type="protein sequence ID" value="KDN68556.1"/>
    <property type="molecule type" value="Genomic_DNA"/>
</dbReference>
<comment type="caution">
    <text evidence="1">The sequence shown here is derived from an EMBL/GenBank/DDBJ whole genome shotgun (WGS) entry which is preliminary data.</text>
</comment>
<dbReference type="PANTHER" id="PTHR33337:SF32">
    <property type="entry name" value="DUF636 DOMAIN PROTEIN (AFU_ORTHOLOGUE AFUA_7G04120)"/>
    <property type="match status" value="1"/>
</dbReference>
<dbReference type="SUPFAM" id="SSF51316">
    <property type="entry name" value="Mss4-like"/>
    <property type="match status" value="1"/>
</dbReference>
<dbReference type="STRING" id="1173701.A0A066XS24"/>
<dbReference type="PANTHER" id="PTHR33337">
    <property type="entry name" value="GFA DOMAIN-CONTAINING PROTEIN"/>
    <property type="match status" value="1"/>
</dbReference>
<dbReference type="AlphaFoldDB" id="A0A066XS24"/>
<organism evidence="1 2">
    <name type="scientific">Colletotrichum sublineola</name>
    <name type="common">Sorghum anthracnose fungus</name>
    <dbReference type="NCBI Taxonomy" id="1173701"/>
    <lineage>
        <taxon>Eukaryota</taxon>
        <taxon>Fungi</taxon>
        <taxon>Dikarya</taxon>
        <taxon>Ascomycota</taxon>
        <taxon>Pezizomycotina</taxon>
        <taxon>Sordariomycetes</taxon>
        <taxon>Hypocreomycetidae</taxon>
        <taxon>Glomerellales</taxon>
        <taxon>Glomerellaceae</taxon>
        <taxon>Colletotrichum</taxon>
        <taxon>Colletotrichum graminicola species complex</taxon>
    </lineage>
</organism>
<dbReference type="OrthoDB" id="5422068at2759"/>
<dbReference type="InterPro" id="IPR011057">
    <property type="entry name" value="Mss4-like_sf"/>
</dbReference>
<dbReference type="eggNOG" id="ENOG502S13F">
    <property type="taxonomic scope" value="Eukaryota"/>
</dbReference>
<sequence length="328" mass="36003">MTPTSMSVSCLCGTVAQQVSPRRTDSKVNEISIGHSDTARHVTGVLCTSYYPIEEPHFSGSTSEHLGADGYMRYSCRKCGCHMFRRKAVGDQTQWEAATGVLVDSTGDNAELDARFTEHTSVSDTKDGGISIWLPQIGGHTLDGTRHPNSSEERDADSFLPPLSPLVPADSLPASCACGTVSFHITRPDERSYLPDSAFSDMLYPACKYPEHVTKNPDRVKWWIGADGTKYLAGTCACRPCRLASGFEIQPWAFIPRANIWRPDVIDVSAGLLRAPEGAKVGAWLEWWTGRCSFEEEAERGRTGEPARMARRLIDGLEQGMRSQAQSV</sequence>
<evidence type="ECO:0000313" key="2">
    <source>
        <dbReference type="Proteomes" id="UP000027238"/>
    </source>
</evidence>
<accession>A0A066XS24</accession>
<dbReference type="OMA" id="AWLEWWT"/>